<reference evidence="5" key="1">
    <citation type="submission" date="2020-08" db="EMBL/GenBank/DDBJ databases">
        <title>Genome public.</title>
        <authorList>
            <person name="Liu C."/>
            <person name="Sun Q."/>
        </authorList>
    </citation>
    <scope>NUCLEOTIDE SEQUENCE</scope>
    <source>
        <strain evidence="5">NSJ-50</strain>
    </source>
</reference>
<dbReference type="GO" id="GO:0042956">
    <property type="term" value="P:maltodextrin transmembrane transport"/>
    <property type="evidence" value="ECO:0007669"/>
    <property type="project" value="TreeGrafter"/>
</dbReference>
<dbReference type="RefSeq" id="WP_262431586.1">
    <property type="nucleotide sequence ID" value="NZ_JACRTE010000003.1"/>
</dbReference>
<organism evidence="5 6">
    <name type="scientific">Qingrenia yutianensis</name>
    <dbReference type="NCBI Taxonomy" id="2763676"/>
    <lineage>
        <taxon>Bacteria</taxon>
        <taxon>Bacillati</taxon>
        <taxon>Bacillota</taxon>
        <taxon>Clostridia</taxon>
        <taxon>Eubacteriales</taxon>
        <taxon>Oscillospiraceae</taxon>
        <taxon>Qingrenia</taxon>
    </lineage>
</organism>
<dbReference type="EMBL" id="JACRTE010000003">
    <property type="protein sequence ID" value="MBC8596021.1"/>
    <property type="molecule type" value="Genomic_DNA"/>
</dbReference>
<comment type="caution">
    <text evidence="5">The sequence shown here is derived from an EMBL/GenBank/DDBJ whole genome shotgun (WGS) entry which is preliminary data.</text>
</comment>
<dbReference type="Gene3D" id="3.40.190.10">
    <property type="entry name" value="Periplasmic binding protein-like II"/>
    <property type="match status" value="1"/>
</dbReference>
<dbReference type="GO" id="GO:0015768">
    <property type="term" value="P:maltose transport"/>
    <property type="evidence" value="ECO:0007669"/>
    <property type="project" value="TreeGrafter"/>
</dbReference>
<keyword evidence="2" id="KW-0813">Transport</keyword>
<name>A0A926F7A3_9FIRM</name>
<evidence type="ECO:0000313" key="6">
    <source>
        <dbReference type="Proteomes" id="UP000647416"/>
    </source>
</evidence>
<proteinExistence type="inferred from homology"/>
<keyword evidence="3 4" id="KW-0732">Signal</keyword>
<evidence type="ECO:0000256" key="1">
    <source>
        <dbReference type="ARBA" id="ARBA00008520"/>
    </source>
</evidence>
<feature type="chain" id="PRO_5039062703" evidence="4">
    <location>
        <begin position="20"/>
        <end position="455"/>
    </location>
</feature>
<protein>
    <submittedName>
        <fullName evidence="5">Carbohydrate ABC transporter substrate-binding protein</fullName>
    </submittedName>
</protein>
<dbReference type="PANTHER" id="PTHR30061:SF50">
    <property type="entry name" value="MALTOSE_MALTODEXTRIN-BINDING PERIPLASMIC PROTEIN"/>
    <property type="match status" value="1"/>
</dbReference>
<accession>A0A926F7A3</accession>
<comment type="similarity">
    <text evidence="1">Belongs to the bacterial solute-binding protein 1 family.</text>
</comment>
<gene>
    <name evidence="5" type="ORF">H8706_03955</name>
</gene>
<dbReference type="Pfam" id="PF01547">
    <property type="entry name" value="SBP_bac_1"/>
    <property type="match status" value="1"/>
</dbReference>
<dbReference type="PROSITE" id="PS51257">
    <property type="entry name" value="PROKAR_LIPOPROTEIN"/>
    <property type="match status" value="1"/>
</dbReference>
<sequence length="455" mass="50559">MKKIVSLALVLCLALGALAGCGSKNTADTKKVVMWSHNSHAKSALVEIIDDFNKGRGKEIGVEIELVMKENEMEKMLDLAFSSGQAPDIFTACSFQKQAEAGNLLDISTLPGMEKYIEKYDGQLAELRCKYHGVLYAIPTVATTSGVAYNKDLFKAAGIVDENGEAKAPKTLADIREYAKKLTDTSKRQYGIAYAMKYGGWFGSTIQSPSMVNCGYNGYNPVTGTFDYTNLKDTMQLVLDIKKDGSYYPGCETMENDTARALFAEGLIGMIYADSWDVGVFDTQFSTKIDWAVAPLPVADENAQVYKQVMGCGLSTYMNSKITDKITKEQAFEIFELLNGKEKQKKFYEKGIDIPYDSEVIKEADSSKLNPKFKQFAELVNISILPPVTIKYDIGTERNLSTRFAEDVWAGKTTDLDKLLTDYSKIVNDGVKKYADAHPEYDGKSFLVENWDARR</sequence>
<evidence type="ECO:0000256" key="2">
    <source>
        <dbReference type="ARBA" id="ARBA00022448"/>
    </source>
</evidence>
<feature type="signal peptide" evidence="4">
    <location>
        <begin position="1"/>
        <end position="19"/>
    </location>
</feature>
<keyword evidence="6" id="KW-1185">Reference proteome</keyword>
<evidence type="ECO:0000256" key="3">
    <source>
        <dbReference type="ARBA" id="ARBA00022729"/>
    </source>
</evidence>
<dbReference type="InterPro" id="IPR006059">
    <property type="entry name" value="SBP"/>
</dbReference>
<evidence type="ECO:0000313" key="5">
    <source>
        <dbReference type="EMBL" id="MBC8596021.1"/>
    </source>
</evidence>
<dbReference type="SUPFAM" id="SSF53850">
    <property type="entry name" value="Periplasmic binding protein-like II"/>
    <property type="match status" value="1"/>
</dbReference>
<dbReference type="PANTHER" id="PTHR30061">
    <property type="entry name" value="MALTOSE-BINDING PERIPLASMIC PROTEIN"/>
    <property type="match status" value="1"/>
</dbReference>
<dbReference type="GO" id="GO:0055052">
    <property type="term" value="C:ATP-binding cassette (ABC) transporter complex, substrate-binding subunit-containing"/>
    <property type="evidence" value="ECO:0007669"/>
    <property type="project" value="TreeGrafter"/>
</dbReference>
<dbReference type="Proteomes" id="UP000647416">
    <property type="component" value="Unassembled WGS sequence"/>
</dbReference>
<dbReference type="AlphaFoldDB" id="A0A926F7A3"/>
<evidence type="ECO:0000256" key="4">
    <source>
        <dbReference type="SAM" id="SignalP"/>
    </source>
</evidence>
<dbReference type="GO" id="GO:1901982">
    <property type="term" value="F:maltose binding"/>
    <property type="evidence" value="ECO:0007669"/>
    <property type="project" value="TreeGrafter"/>
</dbReference>